<sequence length="38" mass="4435">MRLRSRRGSRHTVNSLAFGDYYISQLSTPCPFSELTTW</sequence>
<accession>A0A0B5EGN4</accession>
<name>A0A0B5EGN4_STRA4</name>
<evidence type="ECO:0000313" key="1">
    <source>
        <dbReference type="EMBL" id="AJE80504.1"/>
    </source>
</evidence>
<keyword evidence="2" id="KW-1185">Reference proteome</keyword>
<proteinExistence type="predicted"/>
<evidence type="ECO:0000313" key="2">
    <source>
        <dbReference type="Proteomes" id="UP000031523"/>
    </source>
</evidence>
<dbReference type="Proteomes" id="UP000031523">
    <property type="component" value="Chromosome"/>
</dbReference>
<dbReference type="KEGG" id="sals:SLNWT_0128"/>
<reference evidence="1 2" key="1">
    <citation type="submission" date="2015-01" db="EMBL/GenBank/DDBJ databases">
        <title>Enhanced salinomycin production by adjusting the supply of polyketide extender units in Streptomyce albus DSM 41398.</title>
        <authorList>
            <person name="Lu C."/>
        </authorList>
    </citation>
    <scope>NUCLEOTIDE SEQUENCE [LARGE SCALE GENOMIC DNA]</scope>
    <source>
        <strain evidence="2">ATCC 21838 / DSM 41398 / FERM P-419 / JCM 4703 / NBRC 107858</strain>
    </source>
</reference>
<protein>
    <submittedName>
        <fullName evidence="1">Uncharacterized protein</fullName>
    </submittedName>
</protein>
<organism evidence="1 2">
    <name type="scientific">Streptomyces albus (strain ATCC 21838 / DSM 41398 / FERM P-419 / JCM 4703 / NBRC 107858)</name>
    <dbReference type="NCBI Taxonomy" id="1081613"/>
    <lineage>
        <taxon>Bacteria</taxon>
        <taxon>Bacillati</taxon>
        <taxon>Actinomycetota</taxon>
        <taxon>Actinomycetes</taxon>
        <taxon>Kitasatosporales</taxon>
        <taxon>Streptomycetaceae</taxon>
        <taxon>Streptomyces</taxon>
    </lineage>
</organism>
<dbReference type="AlphaFoldDB" id="A0A0B5EGN4"/>
<gene>
    <name evidence="1" type="ORF">SLNWT_0128</name>
</gene>
<dbReference type="EMBL" id="CP010519">
    <property type="protein sequence ID" value="AJE80504.1"/>
    <property type="molecule type" value="Genomic_DNA"/>
</dbReference>